<protein>
    <submittedName>
        <fullName evidence="1 3">Uncharacterized protein</fullName>
    </submittedName>
</protein>
<dbReference type="GeneID" id="36373782"/>
<dbReference type="RefSeq" id="XP_024500623.1">
    <property type="nucleotide sequence ID" value="XM_024646442.1"/>
</dbReference>
<evidence type="ECO:0000313" key="4">
    <source>
        <dbReference type="WormBase" id="SRAE_0000053800"/>
    </source>
</evidence>
<reference evidence="2" key="2">
    <citation type="submission" date="2014-09" db="EMBL/GenBank/DDBJ databases">
        <authorList>
            <person name="Martin A.A."/>
        </authorList>
    </citation>
    <scope>NUCLEOTIDE SEQUENCE</scope>
    <source>
        <strain evidence="2">ED321</strain>
    </source>
</reference>
<gene>
    <name evidence="1 3 4" type="ORF">SRAE_0000053800</name>
</gene>
<dbReference type="WormBase" id="SRAE_0000053800">
    <property type="protein sequence ID" value="SRP05654"/>
    <property type="gene ID" value="WBGene00256284"/>
</dbReference>
<dbReference type="CTD" id="36373782"/>
<organism evidence="1">
    <name type="scientific">Strongyloides ratti</name>
    <name type="common">Parasitic roundworm</name>
    <dbReference type="NCBI Taxonomy" id="34506"/>
    <lineage>
        <taxon>Eukaryota</taxon>
        <taxon>Metazoa</taxon>
        <taxon>Ecdysozoa</taxon>
        <taxon>Nematoda</taxon>
        <taxon>Chromadorea</taxon>
        <taxon>Rhabditida</taxon>
        <taxon>Tylenchina</taxon>
        <taxon>Panagrolaimomorpha</taxon>
        <taxon>Strongyloidoidea</taxon>
        <taxon>Strongyloididae</taxon>
        <taxon>Strongyloides</taxon>
    </lineage>
</organism>
<dbReference type="Proteomes" id="UP000035682">
    <property type="component" value="Unplaced"/>
</dbReference>
<evidence type="ECO:0000313" key="3">
    <source>
        <dbReference type="WBParaSite" id="SRAE_0000053800.1"/>
    </source>
</evidence>
<reference evidence="1" key="1">
    <citation type="submission" date="2014-09" db="EMBL/GenBank/DDBJ databases">
        <authorList>
            <person name="Aslett A.Martin."/>
        </authorList>
    </citation>
    <scope>NUCLEOTIDE SEQUENCE</scope>
    <source>
        <strain evidence="1">ED321 Heterogonic</strain>
    </source>
</reference>
<evidence type="ECO:0000313" key="1">
    <source>
        <dbReference type="EMBL" id="CEF61414.1"/>
    </source>
</evidence>
<sequence length="133" mass="15708">MKKIIFYNCNESEDNKENGFSKISYYDDLLDIIKIRLNSMMVIKNVNKVIQNCQKEEIDKSSLKDFKKIIVMLYYDLQIAESIGKRSDKYKIFIYIVEKFSLKKSKELMTSAQLRSRITSRNSCNQKTGKNHN</sequence>
<dbReference type="AlphaFoldDB" id="A0A090L1P4"/>
<reference evidence="3" key="3">
    <citation type="submission" date="2020-12" db="UniProtKB">
        <authorList>
            <consortium name="WormBaseParasite"/>
        </authorList>
    </citation>
    <scope>IDENTIFICATION</scope>
</reference>
<dbReference type="WBParaSite" id="SRAE_0000053800.1">
    <property type="protein sequence ID" value="SRAE_0000053800.1"/>
    <property type="gene ID" value="WBGene00256284"/>
</dbReference>
<keyword evidence="2" id="KW-1185">Reference proteome</keyword>
<dbReference type="EMBL" id="LN609407">
    <property type="protein sequence ID" value="CEF61414.1"/>
    <property type="molecule type" value="Genomic_DNA"/>
</dbReference>
<accession>A0A090L1P4</accession>
<proteinExistence type="predicted"/>
<name>A0A090L1P4_STRRB</name>
<evidence type="ECO:0000313" key="2">
    <source>
        <dbReference type="Proteomes" id="UP000035682"/>
    </source>
</evidence>